<dbReference type="GO" id="GO:0008652">
    <property type="term" value="P:amino acid biosynthetic process"/>
    <property type="evidence" value="ECO:0007669"/>
    <property type="project" value="UniProtKB-KW"/>
</dbReference>
<dbReference type="EMBL" id="LAZR01033968">
    <property type="protein sequence ID" value="KKL46603.1"/>
    <property type="molecule type" value="Genomic_DNA"/>
</dbReference>
<evidence type="ECO:0000256" key="1">
    <source>
        <dbReference type="ARBA" id="ARBA00007985"/>
    </source>
</evidence>
<feature type="domain" description="DAHP synthetase I/KDSA" evidence="7">
    <location>
        <begin position="33"/>
        <end position="66"/>
    </location>
</feature>
<dbReference type="GO" id="GO:0005737">
    <property type="term" value="C:cytoplasm"/>
    <property type="evidence" value="ECO:0007669"/>
    <property type="project" value="TreeGrafter"/>
</dbReference>
<dbReference type="SUPFAM" id="SSF51569">
    <property type="entry name" value="Aldolase"/>
    <property type="match status" value="1"/>
</dbReference>
<evidence type="ECO:0000256" key="5">
    <source>
        <dbReference type="ARBA" id="ARBA00023141"/>
    </source>
</evidence>
<evidence type="ECO:0000256" key="6">
    <source>
        <dbReference type="ARBA" id="ARBA00047508"/>
    </source>
</evidence>
<evidence type="ECO:0000256" key="4">
    <source>
        <dbReference type="ARBA" id="ARBA00022679"/>
    </source>
</evidence>
<gene>
    <name evidence="8" type="ORF">LCGC14_2343900</name>
</gene>
<dbReference type="PANTHER" id="PTHR21225:SF10">
    <property type="entry name" value="PHOSPHO-2-DEHYDRO-3-DEOXYHEPTONATE ALDOLASE, TYR-SENSITIVE"/>
    <property type="match status" value="1"/>
</dbReference>
<keyword evidence="3" id="KW-0028">Amino-acid biosynthesis</keyword>
<organism evidence="8">
    <name type="scientific">marine sediment metagenome</name>
    <dbReference type="NCBI Taxonomy" id="412755"/>
    <lineage>
        <taxon>unclassified sequences</taxon>
        <taxon>metagenomes</taxon>
        <taxon>ecological metagenomes</taxon>
    </lineage>
</organism>
<dbReference type="InterPro" id="IPR013785">
    <property type="entry name" value="Aldolase_TIM"/>
</dbReference>
<comment type="catalytic activity">
    <reaction evidence="6">
        <text>D-erythrose 4-phosphate + phosphoenolpyruvate + H2O = 7-phospho-2-dehydro-3-deoxy-D-arabino-heptonate + phosphate</text>
        <dbReference type="Rhea" id="RHEA:14717"/>
        <dbReference type="ChEBI" id="CHEBI:15377"/>
        <dbReference type="ChEBI" id="CHEBI:16897"/>
        <dbReference type="ChEBI" id="CHEBI:43474"/>
        <dbReference type="ChEBI" id="CHEBI:58394"/>
        <dbReference type="ChEBI" id="CHEBI:58702"/>
        <dbReference type="EC" id="2.5.1.54"/>
    </reaction>
</comment>
<accession>A0A0F9CB28</accession>
<sequence>MSGNKLENLNVASQEALITPETLKQEMPLSEKAAQTVTNGRQAIYDIIDGKDHRLFLVVGPCSIHDVD</sequence>
<dbReference type="GO" id="GO:0003849">
    <property type="term" value="F:3-deoxy-7-phosphoheptulonate synthase activity"/>
    <property type="evidence" value="ECO:0007669"/>
    <property type="project" value="UniProtKB-EC"/>
</dbReference>
<dbReference type="GO" id="GO:0009073">
    <property type="term" value="P:aromatic amino acid family biosynthetic process"/>
    <property type="evidence" value="ECO:0007669"/>
    <property type="project" value="UniProtKB-KW"/>
</dbReference>
<protein>
    <recommendedName>
        <fullName evidence="2">3-deoxy-7-phosphoheptulonate synthase</fullName>
        <ecNumber evidence="2">2.5.1.54</ecNumber>
    </recommendedName>
</protein>
<reference evidence="8" key="1">
    <citation type="journal article" date="2015" name="Nature">
        <title>Complex archaea that bridge the gap between prokaryotes and eukaryotes.</title>
        <authorList>
            <person name="Spang A."/>
            <person name="Saw J.H."/>
            <person name="Jorgensen S.L."/>
            <person name="Zaremba-Niedzwiedzka K."/>
            <person name="Martijn J."/>
            <person name="Lind A.E."/>
            <person name="van Eijk R."/>
            <person name="Schleper C."/>
            <person name="Guy L."/>
            <person name="Ettema T.J."/>
        </authorList>
    </citation>
    <scope>NUCLEOTIDE SEQUENCE</scope>
</reference>
<evidence type="ECO:0000313" key="8">
    <source>
        <dbReference type="EMBL" id="KKL46603.1"/>
    </source>
</evidence>
<dbReference type="AlphaFoldDB" id="A0A0F9CB28"/>
<evidence type="ECO:0000256" key="2">
    <source>
        <dbReference type="ARBA" id="ARBA00012694"/>
    </source>
</evidence>
<evidence type="ECO:0000256" key="3">
    <source>
        <dbReference type="ARBA" id="ARBA00022605"/>
    </source>
</evidence>
<feature type="non-terminal residue" evidence="8">
    <location>
        <position position="68"/>
    </location>
</feature>
<dbReference type="InterPro" id="IPR006219">
    <property type="entry name" value="DAHP_synth_1"/>
</dbReference>
<dbReference type="InterPro" id="IPR006218">
    <property type="entry name" value="DAHP1/KDSA"/>
</dbReference>
<evidence type="ECO:0000259" key="7">
    <source>
        <dbReference type="Pfam" id="PF00793"/>
    </source>
</evidence>
<dbReference type="Gene3D" id="3.20.20.70">
    <property type="entry name" value="Aldolase class I"/>
    <property type="match status" value="1"/>
</dbReference>
<dbReference type="PANTHER" id="PTHR21225">
    <property type="entry name" value="PHOSPHO-2-DEHYDRO-3-DEOXYHEPTONATE ALDOLASE DAHP SYNTHETASE"/>
    <property type="match status" value="1"/>
</dbReference>
<proteinExistence type="inferred from homology"/>
<name>A0A0F9CB28_9ZZZZ</name>
<keyword evidence="4" id="KW-0808">Transferase</keyword>
<keyword evidence="5" id="KW-0057">Aromatic amino acid biosynthesis</keyword>
<comment type="similarity">
    <text evidence="1">Belongs to the class-I DAHP synthase family.</text>
</comment>
<dbReference type="EC" id="2.5.1.54" evidence="2"/>
<comment type="caution">
    <text evidence="8">The sequence shown here is derived from an EMBL/GenBank/DDBJ whole genome shotgun (WGS) entry which is preliminary data.</text>
</comment>
<dbReference type="Pfam" id="PF00793">
    <property type="entry name" value="DAHP_synth_1"/>
    <property type="match status" value="1"/>
</dbReference>